<feature type="domain" description="Cysteinyl-tRNA ligase anticodon binding" evidence="3">
    <location>
        <begin position="189"/>
        <end position="238"/>
    </location>
</feature>
<dbReference type="EMBL" id="BAAAUG010000009">
    <property type="protein sequence ID" value="GAA3081178.1"/>
    <property type="molecule type" value="Genomic_DNA"/>
</dbReference>
<dbReference type="RefSeq" id="WP_344518273.1">
    <property type="nucleotide sequence ID" value="NZ_BAAAUG010000009.1"/>
</dbReference>
<evidence type="ECO:0000259" key="3">
    <source>
        <dbReference type="Pfam" id="PF23493"/>
    </source>
</evidence>
<evidence type="ECO:0000313" key="6">
    <source>
        <dbReference type="Proteomes" id="UP001501637"/>
    </source>
</evidence>
<dbReference type="Pfam" id="PF23493">
    <property type="entry name" value="CysS_C"/>
    <property type="match status" value="1"/>
</dbReference>
<feature type="compositionally biased region" description="Gly residues" evidence="1">
    <location>
        <begin position="251"/>
        <end position="263"/>
    </location>
</feature>
<sequence>MTSEESHGPVPLRKDRTTVLGYPRGDLLTVLIGMPLVGLLLGLGLPPLARWLSGSPVLPWRDGITFVGSLDEPWQVAVAMGAGLVVGLVAGLLIAVTETVETLKLKLTDQELAAEQHERTRTIERARVSAVFLDGKELVVLDETSRQFARGVHKTAAPALARAFRSHGYPWQDTDPHASLFQRWIPGAPGLPAEGQAVLAARKAALKRDAKEDVRDLAETMQGLGHVVRDEGKDQYWRPLAGEAGKTDGAGEAGGRGGAAQGY</sequence>
<keyword evidence="6" id="KW-1185">Reference proteome</keyword>
<evidence type="ECO:0000259" key="4">
    <source>
        <dbReference type="Pfam" id="PF23494"/>
    </source>
</evidence>
<comment type="caution">
    <text evidence="5">The sequence shown here is derived from an EMBL/GenBank/DDBJ whole genome shotgun (WGS) entry which is preliminary data.</text>
</comment>
<keyword evidence="2" id="KW-1133">Transmembrane helix</keyword>
<dbReference type="Pfam" id="PF23494">
    <property type="entry name" value="bPH_10"/>
    <property type="match status" value="1"/>
</dbReference>
<feature type="region of interest" description="Disordered" evidence="1">
    <location>
        <begin position="241"/>
        <end position="263"/>
    </location>
</feature>
<evidence type="ECO:0000313" key="5">
    <source>
        <dbReference type="EMBL" id="GAA3081178.1"/>
    </source>
</evidence>
<feature type="domain" description="YqeB PH" evidence="4">
    <location>
        <begin position="18"/>
        <end position="172"/>
    </location>
</feature>
<dbReference type="InterPro" id="IPR056411">
    <property type="entry name" value="CysS_C"/>
</dbReference>
<evidence type="ECO:0000256" key="1">
    <source>
        <dbReference type="SAM" id="MobiDB-lite"/>
    </source>
</evidence>
<dbReference type="InterPro" id="IPR057798">
    <property type="entry name" value="PH_YqeB"/>
</dbReference>
<keyword evidence="2" id="KW-0472">Membrane</keyword>
<evidence type="ECO:0000256" key="2">
    <source>
        <dbReference type="SAM" id="Phobius"/>
    </source>
</evidence>
<organism evidence="5 6">
    <name type="scientific">Streptomyces rectiviolaceus</name>
    <dbReference type="NCBI Taxonomy" id="332591"/>
    <lineage>
        <taxon>Bacteria</taxon>
        <taxon>Bacillati</taxon>
        <taxon>Actinomycetota</taxon>
        <taxon>Actinomycetes</taxon>
        <taxon>Kitasatosporales</taxon>
        <taxon>Streptomycetaceae</taxon>
        <taxon>Streptomyces</taxon>
    </lineage>
</organism>
<name>A0ABP6M860_9ACTN</name>
<reference evidence="6" key="1">
    <citation type="journal article" date="2019" name="Int. J. Syst. Evol. Microbiol.">
        <title>The Global Catalogue of Microorganisms (GCM) 10K type strain sequencing project: providing services to taxonomists for standard genome sequencing and annotation.</title>
        <authorList>
            <consortium name="The Broad Institute Genomics Platform"/>
            <consortium name="The Broad Institute Genome Sequencing Center for Infectious Disease"/>
            <person name="Wu L."/>
            <person name="Ma J."/>
        </authorList>
    </citation>
    <scope>NUCLEOTIDE SEQUENCE [LARGE SCALE GENOMIC DNA]</scope>
    <source>
        <strain evidence="6">JCM 9092</strain>
    </source>
</reference>
<feature type="transmembrane region" description="Helical" evidence="2">
    <location>
        <begin position="27"/>
        <end position="49"/>
    </location>
</feature>
<protein>
    <submittedName>
        <fullName evidence="5">Uncharacterized protein</fullName>
    </submittedName>
</protein>
<feature type="transmembrane region" description="Helical" evidence="2">
    <location>
        <begin position="74"/>
        <end position="96"/>
    </location>
</feature>
<dbReference type="Proteomes" id="UP001501637">
    <property type="component" value="Unassembled WGS sequence"/>
</dbReference>
<accession>A0ABP6M860</accession>
<proteinExistence type="predicted"/>
<keyword evidence="2" id="KW-0812">Transmembrane</keyword>
<gene>
    <name evidence="5" type="ORF">GCM10010449_01470</name>
</gene>